<accession>A0A6P1KDR5</accession>
<proteinExistence type="predicted"/>
<feature type="domain" description="AbiTii" evidence="1">
    <location>
        <begin position="13"/>
        <end position="209"/>
    </location>
</feature>
<organism evidence="2">
    <name type="scientific">Faucicola osloensis</name>
    <name type="common">Moraxella osloensis</name>
    <dbReference type="NCBI Taxonomy" id="34062"/>
    <lineage>
        <taxon>Bacteria</taxon>
        <taxon>Pseudomonadati</taxon>
        <taxon>Pseudomonadota</taxon>
        <taxon>Gammaproteobacteria</taxon>
        <taxon>Moraxellales</taxon>
        <taxon>Moraxellaceae</taxon>
        <taxon>Faucicola</taxon>
    </lineage>
</organism>
<dbReference type="EMBL" id="CP047226">
    <property type="protein sequence ID" value="QHG08762.1"/>
    <property type="molecule type" value="Genomic_DNA"/>
</dbReference>
<dbReference type="Pfam" id="PF18864">
    <property type="entry name" value="AbiTii"/>
    <property type="match status" value="1"/>
</dbReference>
<evidence type="ECO:0000259" key="1">
    <source>
        <dbReference type="Pfam" id="PF18864"/>
    </source>
</evidence>
<gene>
    <name evidence="2" type="ORF">GSF12_01890</name>
</gene>
<evidence type="ECO:0000313" key="2">
    <source>
        <dbReference type="EMBL" id="QHG08762.1"/>
    </source>
</evidence>
<name>A0A6P1KDR5_FAUOS</name>
<dbReference type="AlphaFoldDB" id="A0A6P1KDR5"/>
<sequence>MQHPAVIELQILCQDESKPITQLLRQALVIATKLDIEDFVDWCNNELKGYIGYKKKGNIPPYRVFFGELYASELGTNKLLPVIFSEDILDSLKLKILPESVTEIEDWLTRDDKSYVTLNLDKDLEKMCLDLFRKTMIQDYASLGFGNSVLHQRLLPQYHPVLIVSKSALMNIFSNVRQVILEWALMLEKQGILGENLIFTKQEKEVATDNPNIHIGNFQGILGDVTNSQIQQNNTLTVQQNDFESLKQFLKSKSVSDEDIQQLQTAITLDPQPTTANSFGEKVSAWFGNMMTKAVSNAWQIELAIASNLLTDALNNFYGLV</sequence>
<protein>
    <recommendedName>
        <fullName evidence="1">AbiTii domain-containing protein</fullName>
    </recommendedName>
</protein>
<reference evidence="2" key="1">
    <citation type="journal article" date="2020" name="Microbiol. Resour. Announc.">
        <title>Complete Genome Sequence of Moraxella osloensis Strain YV1, Isolated from an Australian Wastewater Treatment Plant.</title>
        <authorList>
            <person name="Batinovic S."/>
            <person name="Rice D.T.F."/>
            <person name="Seviour R.J."/>
            <person name="Petrovski S."/>
        </authorList>
    </citation>
    <scope>NUCLEOTIDE SEQUENCE</scope>
    <source>
        <strain evidence="2">YV1</strain>
    </source>
</reference>
<dbReference type="InterPro" id="IPR041304">
    <property type="entry name" value="AbiTii"/>
</dbReference>